<dbReference type="Proteomes" id="UP000789920">
    <property type="component" value="Unassembled WGS sequence"/>
</dbReference>
<keyword evidence="2" id="KW-1185">Reference proteome</keyword>
<proteinExistence type="predicted"/>
<sequence>ANLSRAFGPKIWNNFKGSEYQKALQFLERGCECGCSKQLPKEKFAELRAGFQKLSKTEQDAFVMANLITL</sequence>
<feature type="non-terminal residue" evidence="1">
    <location>
        <position position="1"/>
    </location>
</feature>
<dbReference type="EMBL" id="CAJVQC010171792">
    <property type="protein sequence ID" value="CAG8850623.1"/>
    <property type="molecule type" value="Genomic_DNA"/>
</dbReference>
<protein>
    <submittedName>
        <fullName evidence="1">845_t:CDS:1</fullName>
    </submittedName>
</protein>
<reference evidence="1" key="1">
    <citation type="submission" date="2021-06" db="EMBL/GenBank/DDBJ databases">
        <authorList>
            <person name="Kallberg Y."/>
            <person name="Tangrot J."/>
            <person name="Rosling A."/>
        </authorList>
    </citation>
    <scope>NUCLEOTIDE SEQUENCE</scope>
    <source>
        <strain evidence="1">MA461A</strain>
    </source>
</reference>
<comment type="caution">
    <text evidence="1">The sequence shown here is derived from an EMBL/GenBank/DDBJ whole genome shotgun (WGS) entry which is preliminary data.</text>
</comment>
<name>A0ACA9SXT1_9GLOM</name>
<organism evidence="1 2">
    <name type="scientific">Racocetra persica</name>
    <dbReference type="NCBI Taxonomy" id="160502"/>
    <lineage>
        <taxon>Eukaryota</taxon>
        <taxon>Fungi</taxon>
        <taxon>Fungi incertae sedis</taxon>
        <taxon>Mucoromycota</taxon>
        <taxon>Glomeromycotina</taxon>
        <taxon>Glomeromycetes</taxon>
        <taxon>Diversisporales</taxon>
        <taxon>Gigasporaceae</taxon>
        <taxon>Racocetra</taxon>
    </lineage>
</organism>
<gene>
    <name evidence="1" type="ORF">RPERSI_LOCUS36184</name>
</gene>
<evidence type="ECO:0000313" key="2">
    <source>
        <dbReference type="Proteomes" id="UP000789920"/>
    </source>
</evidence>
<feature type="non-terminal residue" evidence="1">
    <location>
        <position position="70"/>
    </location>
</feature>
<accession>A0ACA9SXT1</accession>
<evidence type="ECO:0000313" key="1">
    <source>
        <dbReference type="EMBL" id="CAG8850623.1"/>
    </source>
</evidence>